<dbReference type="GO" id="GO:0016791">
    <property type="term" value="F:phosphatase activity"/>
    <property type="evidence" value="ECO:0007669"/>
    <property type="project" value="TreeGrafter"/>
</dbReference>
<protein>
    <submittedName>
        <fullName evidence="5">Phosphoglycerate mutase</fullName>
    </submittedName>
</protein>
<dbReference type="RefSeq" id="WP_035135197.1">
    <property type="nucleotide sequence ID" value="NZ_JPMD01000043.1"/>
</dbReference>
<evidence type="ECO:0000256" key="4">
    <source>
        <dbReference type="PIRSR" id="PIRSR613078-2"/>
    </source>
</evidence>
<reference evidence="5 6" key="1">
    <citation type="submission" date="2014-07" db="EMBL/GenBank/DDBJ databases">
        <title>Draft genome of Clostridium sulfidigenes 113A isolated from sediments associated with methane hydrate from Krishna Godavari basin.</title>
        <authorList>
            <person name="Honkalas V.S."/>
            <person name="Dabir A.P."/>
            <person name="Arora P."/>
            <person name="Dhakephalkar P.K."/>
        </authorList>
    </citation>
    <scope>NUCLEOTIDE SEQUENCE [LARGE SCALE GENOMIC DNA]</scope>
    <source>
        <strain evidence="5 6">113A</strain>
    </source>
</reference>
<keyword evidence="2" id="KW-0413">Isomerase</keyword>
<dbReference type="STRING" id="318464.IO99_16550"/>
<dbReference type="CDD" id="cd07067">
    <property type="entry name" value="HP_PGM_like"/>
    <property type="match status" value="1"/>
</dbReference>
<dbReference type="SMART" id="SM00855">
    <property type="entry name" value="PGAM"/>
    <property type="match status" value="1"/>
</dbReference>
<dbReference type="GO" id="GO:0005737">
    <property type="term" value="C:cytoplasm"/>
    <property type="evidence" value="ECO:0007669"/>
    <property type="project" value="TreeGrafter"/>
</dbReference>
<dbReference type="AlphaFoldDB" id="A0A084J847"/>
<evidence type="ECO:0000256" key="1">
    <source>
        <dbReference type="ARBA" id="ARBA00023152"/>
    </source>
</evidence>
<dbReference type="Pfam" id="PF00300">
    <property type="entry name" value="His_Phos_1"/>
    <property type="match status" value="1"/>
</dbReference>
<organism evidence="5 6">
    <name type="scientific">Clostridium sulfidigenes</name>
    <dbReference type="NCBI Taxonomy" id="318464"/>
    <lineage>
        <taxon>Bacteria</taxon>
        <taxon>Bacillati</taxon>
        <taxon>Bacillota</taxon>
        <taxon>Clostridia</taxon>
        <taxon>Eubacteriales</taxon>
        <taxon>Clostridiaceae</taxon>
        <taxon>Clostridium</taxon>
    </lineage>
</organism>
<feature type="binding site" evidence="4">
    <location>
        <position position="59"/>
    </location>
    <ligand>
        <name>substrate</name>
    </ligand>
</feature>
<evidence type="ECO:0000313" key="6">
    <source>
        <dbReference type="Proteomes" id="UP000028542"/>
    </source>
</evidence>
<dbReference type="InterPro" id="IPR029033">
    <property type="entry name" value="His_PPase_superfam"/>
</dbReference>
<dbReference type="PANTHER" id="PTHR48100">
    <property type="entry name" value="BROAD-SPECIFICITY PHOSPHATASE YOR283W-RELATED"/>
    <property type="match status" value="1"/>
</dbReference>
<sequence length="212" mass="24677">MTTTVYLTRHGQTQWNVEGRMQGWNDSPLTELGVKQAEWLGERLKGINLDKIYSSSSGRAYKTAEIINENKSVELISHDGLRELKLGKFQGLNQDEIKKMYPEQYYNYWNKPEIYKPVGDGETIEELIERIDKAIMEIIEENTGKSILIVTHTMPIKALLCSLENIDISNFWMEPYIKQTSLTTIEFDDKIHKIVQCADISHHEYQVKEYNE</sequence>
<evidence type="ECO:0000256" key="2">
    <source>
        <dbReference type="ARBA" id="ARBA00023235"/>
    </source>
</evidence>
<name>A0A084J847_9CLOT</name>
<dbReference type="InterPro" id="IPR013078">
    <property type="entry name" value="His_Pase_superF_clade-1"/>
</dbReference>
<dbReference type="Gene3D" id="3.40.50.1240">
    <property type="entry name" value="Phosphoglycerate mutase-like"/>
    <property type="match status" value="1"/>
</dbReference>
<dbReference type="InterPro" id="IPR050275">
    <property type="entry name" value="PGM_Phosphatase"/>
</dbReference>
<dbReference type="PANTHER" id="PTHR48100:SF1">
    <property type="entry name" value="HISTIDINE PHOSPHATASE FAMILY PROTEIN-RELATED"/>
    <property type="match status" value="1"/>
</dbReference>
<keyword evidence="6" id="KW-1185">Reference proteome</keyword>
<dbReference type="EMBL" id="JPMD01000043">
    <property type="protein sequence ID" value="KEZ85131.1"/>
    <property type="molecule type" value="Genomic_DNA"/>
</dbReference>
<dbReference type="SUPFAM" id="SSF53254">
    <property type="entry name" value="Phosphoglycerate mutase-like"/>
    <property type="match status" value="1"/>
</dbReference>
<feature type="active site" description="Tele-phosphohistidine intermediate" evidence="3">
    <location>
        <position position="10"/>
    </location>
</feature>
<accession>A0A084J847</accession>
<gene>
    <name evidence="5" type="ORF">IO99_16550</name>
</gene>
<keyword evidence="1" id="KW-0324">Glycolysis</keyword>
<dbReference type="PROSITE" id="PS00175">
    <property type="entry name" value="PG_MUTASE"/>
    <property type="match status" value="1"/>
</dbReference>
<dbReference type="eggNOG" id="COG0406">
    <property type="taxonomic scope" value="Bacteria"/>
</dbReference>
<feature type="binding site" evidence="4">
    <location>
        <begin position="9"/>
        <end position="16"/>
    </location>
    <ligand>
        <name>substrate</name>
    </ligand>
</feature>
<proteinExistence type="predicted"/>
<evidence type="ECO:0000256" key="3">
    <source>
        <dbReference type="PIRSR" id="PIRSR613078-1"/>
    </source>
</evidence>
<evidence type="ECO:0000313" key="5">
    <source>
        <dbReference type="EMBL" id="KEZ85131.1"/>
    </source>
</evidence>
<dbReference type="InterPro" id="IPR001345">
    <property type="entry name" value="PG/BPGM_mutase_AS"/>
</dbReference>
<feature type="active site" description="Proton donor/acceptor" evidence="3">
    <location>
        <position position="83"/>
    </location>
</feature>
<comment type="caution">
    <text evidence="5">The sequence shown here is derived from an EMBL/GenBank/DDBJ whole genome shotgun (WGS) entry which is preliminary data.</text>
</comment>
<dbReference type="Proteomes" id="UP000028542">
    <property type="component" value="Unassembled WGS sequence"/>
</dbReference>